<name>A0ABS0HFY5_9SPHN</name>
<dbReference type="RefSeq" id="WP_196275502.1">
    <property type="nucleotide sequence ID" value="NZ_JADQDC010000005.1"/>
</dbReference>
<reference evidence="2 3" key="1">
    <citation type="submission" date="2020-11" db="EMBL/GenBank/DDBJ databases">
        <title>The genome sequence of Novosphingobium sp. 1Y9A.</title>
        <authorList>
            <person name="Liu Y."/>
        </authorList>
    </citation>
    <scope>NUCLEOTIDE SEQUENCE [LARGE SCALE GENOMIC DNA]</scope>
    <source>
        <strain evidence="2 3">1Y9A</strain>
    </source>
</reference>
<evidence type="ECO:0000256" key="1">
    <source>
        <dbReference type="SAM" id="MobiDB-lite"/>
    </source>
</evidence>
<dbReference type="EMBL" id="JADQDC010000005">
    <property type="protein sequence ID" value="MBF9151174.1"/>
    <property type="molecule type" value="Genomic_DNA"/>
</dbReference>
<proteinExistence type="predicted"/>
<organism evidence="2 3">
    <name type="scientific">Novosphingobium jiangmenense</name>
    <dbReference type="NCBI Taxonomy" id="2791981"/>
    <lineage>
        <taxon>Bacteria</taxon>
        <taxon>Pseudomonadati</taxon>
        <taxon>Pseudomonadota</taxon>
        <taxon>Alphaproteobacteria</taxon>
        <taxon>Sphingomonadales</taxon>
        <taxon>Sphingomonadaceae</taxon>
        <taxon>Novosphingobium</taxon>
    </lineage>
</organism>
<dbReference type="Proteomes" id="UP000600799">
    <property type="component" value="Unassembled WGS sequence"/>
</dbReference>
<sequence>MIEDKTPESQGAPEAVNTEQEDGDAQAQTVADEALARATSVLGEQDLGDKVGGSGLDDADMPDLVDHMKQMVSSGRVDMRAYRGERNDDDEAGIYGDGVPEDDDTPRGAE</sequence>
<evidence type="ECO:0000313" key="3">
    <source>
        <dbReference type="Proteomes" id="UP000600799"/>
    </source>
</evidence>
<accession>A0ABS0HFY5</accession>
<protein>
    <submittedName>
        <fullName evidence="2">Uncharacterized protein</fullName>
    </submittedName>
</protein>
<feature type="region of interest" description="Disordered" evidence="1">
    <location>
        <begin position="1"/>
        <end position="28"/>
    </location>
</feature>
<evidence type="ECO:0000313" key="2">
    <source>
        <dbReference type="EMBL" id="MBF9151174.1"/>
    </source>
</evidence>
<feature type="region of interest" description="Disordered" evidence="1">
    <location>
        <begin position="40"/>
        <end position="62"/>
    </location>
</feature>
<feature type="compositionally biased region" description="Basic and acidic residues" evidence="1">
    <location>
        <begin position="77"/>
        <end position="86"/>
    </location>
</feature>
<gene>
    <name evidence="2" type="ORF">I2488_09190</name>
</gene>
<comment type="caution">
    <text evidence="2">The sequence shown here is derived from an EMBL/GenBank/DDBJ whole genome shotgun (WGS) entry which is preliminary data.</text>
</comment>
<keyword evidence="3" id="KW-1185">Reference proteome</keyword>
<feature type="region of interest" description="Disordered" evidence="1">
    <location>
        <begin position="76"/>
        <end position="110"/>
    </location>
</feature>